<dbReference type="Proteomes" id="UP001432209">
    <property type="component" value="Chromosome"/>
</dbReference>
<gene>
    <name evidence="1" type="ORF">OG442_27985</name>
</gene>
<keyword evidence="2" id="KW-1185">Reference proteome</keyword>
<evidence type="ECO:0000313" key="2">
    <source>
        <dbReference type="Proteomes" id="UP001432209"/>
    </source>
</evidence>
<dbReference type="InterPro" id="IPR036249">
    <property type="entry name" value="Thioredoxin-like_sf"/>
</dbReference>
<dbReference type="RefSeq" id="WP_329078736.1">
    <property type="nucleotide sequence ID" value="NZ_CP108849.2"/>
</dbReference>
<dbReference type="SUPFAM" id="SSF52833">
    <property type="entry name" value="Thioredoxin-like"/>
    <property type="match status" value="1"/>
</dbReference>
<protein>
    <submittedName>
        <fullName evidence="1">Disulfide bond formation protein DsbA</fullName>
    </submittedName>
</protein>
<reference evidence="1" key="1">
    <citation type="submission" date="2022-10" db="EMBL/GenBank/DDBJ databases">
        <title>The complete genomes of actinobacterial strains from the NBC collection.</title>
        <authorList>
            <person name="Joergensen T.S."/>
            <person name="Alvarez Arevalo M."/>
            <person name="Sterndorff E.B."/>
            <person name="Faurdal D."/>
            <person name="Vuksanovic O."/>
            <person name="Mourched A.-S."/>
            <person name="Charusanti P."/>
            <person name="Shaw S."/>
            <person name="Blin K."/>
            <person name="Weber T."/>
        </authorList>
    </citation>
    <scope>NUCLEOTIDE SEQUENCE</scope>
    <source>
        <strain evidence="1">NBC_01432</strain>
    </source>
</reference>
<sequence>MATDRRDERLAVDFWFDPACPLSRVTASWIVTVAEQRPIDIRWRVMSLSILNEGKDVDPEGDEEGYLWIPARVCAAIQTAYGHDALGRFYDALWTAPDGGRREWIGDIAEALSAAGLPAAVAATGFTTDHDAALRASHEEAMNLVVGEVGTPVLAVTHPSGARHAFFGPVVVETPSPDDALRLWDGTLLVTSVPGFREIKT</sequence>
<accession>A0ABZ2A8R7</accession>
<dbReference type="EMBL" id="CP109495">
    <property type="protein sequence ID" value="WUX55061.1"/>
    <property type="molecule type" value="Genomic_DNA"/>
</dbReference>
<name>A0ABZ2A8R7_STRNV</name>
<dbReference type="InterPro" id="IPR053977">
    <property type="entry name" value="Rv2466c-like"/>
</dbReference>
<proteinExistence type="predicted"/>
<dbReference type="Gene3D" id="3.40.30.10">
    <property type="entry name" value="Glutaredoxin"/>
    <property type="match status" value="1"/>
</dbReference>
<evidence type="ECO:0000313" key="1">
    <source>
        <dbReference type="EMBL" id="WUX55061.1"/>
    </source>
</evidence>
<organism evidence="1 2">
    <name type="scientific">Streptomyces niveus</name>
    <name type="common">Streptomyces spheroides</name>
    <dbReference type="NCBI Taxonomy" id="193462"/>
    <lineage>
        <taxon>Bacteria</taxon>
        <taxon>Bacillati</taxon>
        <taxon>Actinomycetota</taxon>
        <taxon>Actinomycetes</taxon>
        <taxon>Kitasatosporales</taxon>
        <taxon>Streptomycetaceae</taxon>
        <taxon>Streptomyces</taxon>
    </lineage>
</organism>
<dbReference type="Pfam" id="PF22234">
    <property type="entry name" value="Rv2466c-like"/>
    <property type="match status" value="1"/>
</dbReference>